<dbReference type="RefSeq" id="WP_133475685.1">
    <property type="nucleotide sequence ID" value="NZ_SNWP01000014.1"/>
</dbReference>
<evidence type="ECO:0000313" key="4">
    <source>
        <dbReference type="Proteomes" id="UP000295741"/>
    </source>
</evidence>
<evidence type="ECO:0000313" key="3">
    <source>
        <dbReference type="EMBL" id="TDO25112.1"/>
    </source>
</evidence>
<keyword evidence="1" id="KW-1133">Transmembrane helix</keyword>
<dbReference type="OrthoDB" id="289051at2"/>
<comment type="caution">
    <text evidence="3">The sequence shown here is derived from an EMBL/GenBank/DDBJ whole genome shotgun (WGS) entry which is preliminary data.</text>
</comment>
<dbReference type="Proteomes" id="UP000295741">
    <property type="component" value="Unassembled WGS sequence"/>
</dbReference>
<evidence type="ECO:0008006" key="5">
    <source>
        <dbReference type="Google" id="ProtNLM"/>
    </source>
</evidence>
<keyword evidence="4" id="KW-1185">Reference proteome</keyword>
<keyword evidence="1" id="KW-0472">Membrane</keyword>
<dbReference type="EMBL" id="SNWP01000016">
    <property type="protein sequence ID" value="TDO23509.1"/>
    <property type="molecule type" value="Genomic_DNA"/>
</dbReference>
<accession>A0A4R6IRP4</accession>
<protein>
    <recommendedName>
        <fullName evidence="5">LexA-binding, inner membrane-associated hydrolase</fullName>
    </recommendedName>
</protein>
<sequence length="109" mass="12868">MRIIQPILHYFLHFGLPVFIAWFFFRDQWKKTTLLLWLTMLVDLDHLLAAPLFNACRCSINFHPLHSYPAIACYVLLLFIPRCRIIAIGLLLHMATDQLDCFINQYTCL</sequence>
<gene>
    <name evidence="3" type="ORF">BC659_3128</name>
    <name evidence="2" type="ORF">BC659_3370</name>
</gene>
<evidence type="ECO:0000313" key="2">
    <source>
        <dbReference type="EMBL" id="TDO23509.1"/>
    </source>
</evidence>
<organism evidence="3 4">
    <name type="scientific">Sediminibacterium goheungense</name>
    <dbReference type="NCBI Taxonomy" id="1086393"/>
    <lineage>
        <taxon>Bacteria</taxon>
        <taxon>Pseudomonadati</taxon>
        <taxon>Bacteroidota</taxon>
        <taxon>Chitinophagia</taxon>
        <taxon>Chitinophagales</taxon>
        <taxon>Chitinophagaceae</taxon>
        <taxon>Sediminibacterium</taxon>
    </lineage>
</organism>
<feature type="transmembrane region" description="Helical" evidence="1">
    <location>
        <begin position="68"/>
        <end position="92"/>
    </location>
</feature>
<dbReference type="AlphaFoldDB" id="A0A4R6IRP4"/>
<dbReference type="EMBL" id="SNWP01000014">
    <property type="protein sequence ID" value="TDO25112.1"/>
    <property type="molecule type" value="Genomic_DNA"/>
</dbReference>
<dbReference type="InterPro" id="IPR046125">
    <property type="entry name" value="DUF6122"/>
</dbReference>
<proteinExistence type="predicted"/>
<dbReference type="Pfam" id="PF19617">
    <property type="entry name" value="DUF6122"/>
    <property type="match status" value="1"/>
</dbReference>
<evidence type="ECO:0000256" key="1">
    <source>
        <dbReference type="SAM" id="Phobius"/>
    </source>
</evidence>
<name>A0A4R6IRP4_9BACT</name>
<keyword evidence="1" id="KW-0812">Transmembrane</keyword>
<feature type="transmembrane region" description="Helical" evidence="1">
    <location>
        <begin position="7"/>
        <end position="25"/>
    </location>
</feature>
<reference evidence="3 4" key="1">
    <citation type="submission" date="2019-03" db="EMBL/GenBank/DDBJ databases">
        <title>Genomic Encyclopedia of Archaeal and Bacterial Type Strains, Phase II (KMG-II): from individual species to whole genera.</title>
        <authorList>
            <person name="Goeker M."/>
        </authorList>
    </citation>
    <scope>NUCLEOTIDE SEQUENCE [LARGE SCALE GENOMIC DNA]</scope>
    <source>
        <strain evidence="3 4">DSM 28323</strain>
    </source>
</reference>